<dbReference type="Gene3D" id="3.30.310.70">
    <property type="entry name" value="TT1751-like domain"/>
    <property type="match status" value="1"/>
</dbReference>
<evidence type="ECO:0000313" key="4">
    <source>
        <dbReference type="Proteomes" id="UP000193570"/>
    </source>
</evidence>
<dbReference type="Pfam" id="PF03625">
    <property type="entry name" value="DUF302"/>
    <property type="match status" value="1"/>
</dbReference>
<reference evidence="3 4" key="1">
    <citation type="submission" date="2017-03" db="EMBL/GenBank/DDBJ databases">
        <authorList>
            <person name="Afonso C.L."/>
            <person name="Miller P.J."/>
            <person name="Scott M.A."/>
            <person name="Spackman E."/>
            <person name="Goraichik I."/>
            <person name="Dimitrov K.M."/>
            <person name="Suarez D.L."/>
            <person name="Swayne D.E."/>
        </authorList>
    </citation>
    <scope>NUCLEOTIDE SEQUENCE [LARGE SCALE GENOMIC DNA]</scope>
    <source>
        <strain evidence="3 4">CECT 8625</strain>
    </source>
</reference>
<feature type="domain" description="DUF302" evidence="2">
    <location>
        <begin position="51"/>
        <end position="112"/>
    </location>
</feature>
<dbReference type="EMBL" id="FWFK01000004">
    <property type="protein sequence ID" value="SLN49842.1"/>
    <property type="molecule type" value="Genomic_DNA"/>
</dbReference>
<proteinExistence type="predicted"/>
<keyword evidence="4" id="KW-1185">Reference proteome</keyword>
<dbReference type="CDD" id="cd14797">
    <property type="entry name" value="DUF302"/>
    <property type="match status" value="1"/>
</dbReference>
<keyword evidence="1" id="KW-0732">Signal</keyword>
<evidence type="ECO:0000256" key="1">
    <source>
        <dbReference type="SAM" id="SignalP"/>
    </source>
</evidence>
<evidence type="ECO:0000259" key="2">
    <source>
        <dbReference type="Pfam" id="PF03625"/>
    </source>
</evidence>
<gene>
    <name evidence="3" type="ORF">ROJ8625_02458</name>
</gene>
<dbReference type="PANTHER" id="PTHR38342:SF2">
    <property type="entry name" value="INNER MEMBRANE OR EXPORTED"/>
    <property type="match status" value="1"/>
</dbReference>
<organism evidence="3 4">
    <name type="scientific">Roseivivax jejudonensis</name>
    <dbReference type="NCBI Taxonomy" id="1529041"/>
    <lineage>
        <taxon>Bacteria</taxon>
        <taxon>Pseudomonadati</taxon>
        <taxon>Pseudomonadota</taxon>
        <taxon>Alphaproteobacteria</taxon>
        <taxon>Rhodobacterales</taxon>
        <taxon>Roseobacteraceae</taxon>
        <taxon>Roseivivax</taxon>
    </lineage>
</organism>
<dbReference type="Proteomes" id="UP000193570">
    <property type="component" value="Unassembled WGS sequence"/>
</dbReference>
<dbReference type="SUPFAM" id="SSF103247">
    <property type="entry name" value="TT1751-like"/>
    <property type="match status" value="1"/>
</dbReference>
<dbReference type="InterPro" id="IPR035923">
    <property type="entry name" value="TT1751-like_sf"/>
</dbReference>
<dbReference type="RefSeq" id="WP_085792146.1">
    <property type="nucleotide sequence ID" value="NZ_FWFK01000004.1"/>
</dbReference>
<protein>
    <recommendedName>
        <fullName evidence="2">DUF302 domain-containing protein</fullName>
    </recommendedName>
</protein>
<dbReference type="OrthoDB" id="9799367at2"/>
<name>A0A1X6ZHH5_9RHOB</name>
<accession>A0A1X6ZHH5</accession>
<evidence type="ECO:0000313" key="3">
    <source>
        <dbReference type="EMBL" id="SLN49842.1"/>
    </source>
</evidence>
<dbReference type="PANTHER" id="PTHR38342">
    <property type="entry name" value="SLR5037 PROTEIN"/>
    <property type="match status" value="1"/>
</dbReference>
<feature type="chain" id="PRO_5012462711" description="DUF302 domain-containing protein" evidence="1">
    <location>
        <begin position="19"/>
        <end position="146"/>
    </location>
</feature>
<feature type="signal peptide" evidence="1">
    <location>
        <begin position="1"/>
        <end position="18"/>
    </location>
</feature>
<sequence length="146" mass="15763">MFRRSLAAFALVASPAAADLVSVESPHSVADTVDRLEAAVEEAGATVFARVDHAEGAASVDMELEPATLLIFGNPQLGTPAMQDDIRAGLVLPLRVLAYTWEGQTYLSWEEPEEMFDDFDIDDDADYIERMEGALENLSAAATAED</sequence>
<dbReference type="InterPro" id="IPR005180">
    <property type="entry name" value="DUF302"/>
</dbReference>
<dbReference type="AlphaFoldDB" id="A0A1X6ZHH5"/>